<evidence type="ECO:0000256" key="1">
    <source>
        <dbReference type="SAM" id="MobiDB-lite"/>
    </source>
</evidence>
<reference evidence="2 3" key="1">
    <citation type="submission" date="2021-08" db="EMBL/GenBank/DDBJ databases">
        <title>Draft Genome Sequence of Phanerochaete sordida strain YK-624.</title>
        <authorList>
            <person name="Mori T."/>
            <person name="Dohra H."/>
            <person name="Suzuki T."/>
            <person name="Kawagishi H."/>
            <person name="Hirai H."/>
        </authorList>
    </citation>
    <scope>NUCLEOTIDE SEQUENCE [LARGE SCALE GENOMIC DNA]</scope>
    <source>
        <strain evidence="2 3">YK-624</strain>
    </source>
</reference>
<organism evidence="2 3">
    <name type="scientific">Phanerochaete sordida</name>
    <dbReference type="NCBI Taxonomy" id="48140"/>
    <lineage>
        <taxon>Eukaryota</taxon>
        <taxon>Fungi</taxon>
        <taxon>Dikarya</taxon>
        <taxon>Basidiomycota</taxon>
        <taxon>Agaricomycotina</taxon>
        <taxon>Agaricomycetes</taxon>
        <taxon>Polyporales</taxon>
        <taxon>Phanerochaetaceae</taxon>
        <taxon>Phanerochaete</taxon>
    </lineage>
</organism>
<evidence type="ECO:0000313" key="3">
    <source>
        <dbReference type="Proteomes" id="UP000703269"/>
    </source>
</evidence>
<feature type="region of interest" description="Disordered" evidence="1">
    <location>
        <begin position="70"/>
        <end position="108"/>
    </location>
</feature>
<name>A0A9P3G445_9APHY</name>
<feature type="region of interest" description="Disordered" evidence="1">
    <location>
        <begin position="1"/>
        <end position="32"/>
    </location>
</feature>
<dbReference type="EMBL" id="BPQB01000008">
    <property type="protein sequence ID" value="GJE87921.1"/>
    <property type="molecule type" value="Genomic_DNA"/>
</dbReference>
<feature type="region of interest" description="Disordered" evidence="1">
    <location>
        <begin position="130"/>
        <end position="156"/>
    </location>
</feature>
<dbReference type="Proteomes" id="UP000703269">
    <property type="component" value="Unassembled WGS sequence"/>
</dbReference>
<protein>
    <submittedName>
        <fullName evidence="2">Uncharacterized protein</fullName>
    </submittedName>
</protein>
<comment type="caution">
    <text evidence="2">The sequence shown here is derived from an EMBL/GenBank/DDBJ whole genome shotgun (WGS) entry which is preliminary data.</text>
</comment>
<feature type="compositionally biased region" description="Low complexity" evidence="1">
    <location>
        <begin position="139"/>
        <end position="148"/>
    </location>
</feature>
<dbReference type="AlphaFoldDB" id="A0A9P3G445"/>
<keyword evidence="3" id="KW-1185">Reference proteome</keyword>
<proteinExistence type="predicted"/>
<evidence type="ECO:0000313" key="2">
    <source>
        <dbReference type="EMBL" id="GJE87921.1"/>
    </source>
</evidence>
<sequence>MAARATESSSTNASVATVHATNSASSTSPMPILNSRSATAVACNSRICEQDGKNECRRASLARTAAARVSLTRSPYRRRRACSQAPGRAPCRARSRSPRAANASGTLPPRCRTRTRLCTGARACLGGATRRAASRRASRAPASARTLRQNSTATGC</sequence>
<feature type="compositionally biased region" description="Low complexity" evidence="1">
    <location>
        <begin position="98"/>
        <end position="108"/>
    </location>
</feature>
<accession>A0A9P3G445</accession>
<gene>
    <name evidence="2" type="ORF">PsYK624_040040</name>
</gene>